<evidence type="ECO:0000256" key="4">
    <source>
        <dbReference type="PIRSR" id="PIRSR000429-1"/>
    </source>
</evidence>
<accession>A0A2U3QFW0</accession>
<keyword evidence="2 5" id="KW-0808">Transferase</keyword>
<dbReference type="InterPro" id="IPR020616">
    <property type="entry name" value="Thiolase_N"/>
</dbReference>
<evidence type="ECO:0000313" key="9">
    <source>
        <dbReference type="Proteomes" id="UP000245125"/>
    </source>
</evidence>
<gene>
    <name evidence="8" type="primary">thlA</name>
    <name evidence="8" type="ORF">NBG4_200004</name>
</gene>
<feature type="domain" description="Thiolase C-terminal" evidence="7">
    <location>
        <begin position="274"/>
        <end position="395"/>
    </location>
</feature>
<dbReference type="PIRSF" id="PIRSF000429">
    <property type="entry name" value="Ac-CoA_Ac_transf"/>
    <property type="match status" value="1"/>
</dbReference>
<comment type="similarity">
    <text evidence="1 5">Belongs to the thiolase-like superfamily. Thiolase family.</text>
</comment>
<dbReference type="InterPro" id="IPR016039">
    <property type="entry name" value="Thiolase-like"/>
</dbReference>
<proteinExistence type="inferred from homology"/>
<keyword evidence="3 5" id="KW-0012">Acyltransferase</keyword>
<dbReference type="PANTHER" id="PTHR18919:SF107">
    <property type="entry name" value="ACETYL-COA ACETYLTRANSFERASE, CYTOSOLIC"/>
    <property type="match status" value="1"/>
</dbReference>
<evidence type="ECO:0000256" key="5">
    <source>
        <dbReference type="RuleBase" id="RU003557"/>
    </source>
</evidence>
<evidence type="ECO:0000259" key="6">
    <source>
        <dbReference type="Pfam" id="PF00108"/>
    </source>
</evidence>
<dbReference type="Gene3D" id="3.40.47.10">
    <property type="match status" value="1"/>
</dbReference>
<dbReference type="CDD" id="cd00751">
    <property type="entry name" value="thiolase"/>
    <property type="match status" value="1"/>
</dbReference>
<protein>
    <submittedName>
        <fullName evidence="8">Acetyl-CoA acetyltransferase</fullName>
        <ecNumber evidence="8">2.3.1.9</ecNumber>
    </submittedName>
</protein>
<organism evidence="8 9">
    <name type="scientific">Candidatus Sulfobium mesophilum</name>
    <dbReference type="NCBI Taxonomy" id="2016548"/>
    <lineage>
        <taxon>Bacteria</taxon>
        <taxon>Pseudomonadati</taxon>
        <taxon>Nitrospirota</taxon>
        <taxon>Nitrospiria</taxon>
        <taxon>Nitrospirales</taxon>
        <taxon>Nitrospiraceae</taxon>
        <taxon>Candidatus Sulfobium</taxon>
    </lineage>
</organism>
<dbReference type="Pfam" id="PF02803">
    <property type="entry name" value="Thiolase_C"/>
    <property type="match status" value="1"/>
</dbReference>
<dbReference type="PROSITE" id="PS00099">
    <property type="entry name" value="THIOLASE_3"/>
    <property type="match status" value="1"/>
</dbReference>
<evidence type="ECO:0000313" key="8">
    <source>
        <dbReference type="EMBL" id="SPQ00296.1"/>
    </source>
</evidence>
<feature type="active site" description="Acyl-thioester intermediate" evidence="4">
    <location>
        <position position="95"/>
    </location>
</feature>
<dbReference type="GO" id="GO:0003985">
    <property type="term" value="F:acetyl-CoA C-acetyltransferase activity"/>
    <property type="evidence" value="ECO:0007669"/>
    <property type="project" value="UniProtKB-EC"/>
</dbReference>
<evidence type="ECO:0000256" key="1">
    <source>
        <dbReference type="ARBA" id="ARBA00010982"/>
    </source>
</evidence>
<dbReference type="InterPro" id="IPR020615">
    <property type="entry name" value="Thiolase_acyl_enz_int_AS"/>
</dbReference>
<evidence type="ECO:0000256" key="3">
    <source>
        <dbReference type="ARBA" id="ARBA00023315"/>
    </source>
</evidence>
<name>A0A2U3QFW0_9BACT</name>
<evidence type="ECO:0000259" key="7">
    <source>
        <dbReference type="Pfam" id="PF02803"/>
    </source>
</evidence>
<dbReference type="PROSITE" id="PS00737">
    <property type="entry name" value="THIOLASE_2"/>
    <property type="match status" value="1"/>
</dbReference>
<feature type="active site" description="Proton acceptor" evidence="4">
    <location>
        <position position="382"/>
    </location>
</feature>
<dbReference type="InterPro" id="IPR002155">
    <property type="entry name" value="Thiolase"/>
</dbReference>
<dbReference type="Pfam" id="PF00108">
    <property type="entry name" value="Thiolase_N"/>
    <property type="match status" value="1"/>
</dbReference>
<dbReference type="Proteomes" id="UP000245125">
    <property type="component" value="Unassembled WGS sequence"/>
</dbReference>
<dbReference type="EC" id="2.3.1.9" evidence="8"/>
<keyword evidence="9" id="KW-1185">Reference proteome</keyword>
<dbReference type="InterPro" id="IPR020617">
    <property type="entry name" value="Thiolase_C"/>
</dbReference>
<dbReference type="PANTHER" id="PTHR18919">
    <property type="entry name" value="ACETYL-COA C-ACYLTRANSFERASE"/>
    <property type="match status" value="1"/>
</dbReference>
<dbReference type="FunFam" id="3.40.47.10:FF:000010">
    <property type="entry name" value="Acetyl-CoA acetyltransferase (Thiolase)"/>
    <property type="match status" value="1"/>
</dbReference>
<feature type="domain" description="Thiolase N-terminal" evidence="6">
    <location>
        <begin position="11"/>
        <end position="265"/>
    </location>
</feature>
<dbReference type="EMBL" id="OUUY01000065">
    <property type="protein sequence ID" value="SPQ00296.1"/>
    <property type="molecule type" value="Genomic_DNA"/>
</dbReference>
<dbReference type="NCBIfam" id="TIGR01930">
    <property type="entry name" value="AcCoA-C-Actrans"/>
    <property type="match status" value="1"/>
</dbReference>
<sequence length="395" mass="41568">MFLGEVMAEEVVIAGGVRTAIGRFGRAFKDMPAPRLGAAVIQESLRRASLSPEDVDEVIMGNVISAGLGQNPARQAALYAGLPVEIGSFTVNKVCGSGLKAVMLAAQAVKAGDAEVIVAGGMENMSASPYLLGGLRWGARLGHSSAIDAMINDGLWDAYNDFHMAMTGEGVAAKYGITREEADEYSVLSNHRAFEATEEGRFKEEILPVETPGGNLVDKDECVRGDTTLEKLASLKSFFKEDGILTAGNCSKLSDGAAALVMTSARQAQKLGITPLARVIGYAVGGTKPEDVMEAPIPTVRTLLKETGFSMSEIDLVEHNEAYSTASIVVERELDIPPEKMNVNGGAVAMGHPIGCSGARILVTLLYALKHRGLKTGLATLCLGGGNALAMIVQR</sequence>
<feature type="active site" description="Proton acceptor" evidence="4">
    <location>
        <position position="352"/>
    </location>
</feature>
<dbReference type="AlphaFoldDB" id="A0A2U3QFW0"/>
<dbReference type="SUPFAM" id="SSF53901">
    <property type="entry name" value="Thiolase-like"/>
    <property type="match status" value="2"/>
</dbReference>
<dbReference type="InterPro" id="IPR020613">
    <property type="entry name" value="Thiolase_CS"/>
</dbReference>
<reference evidence="9" key="1">
    <citation type="submission" date="2018-03" db="EMBL/GenBank/DDBJ databases">
        <authorList>
            <person name="Zecchin S."/>
        </authorList>
    </citation>
    <scope>NUCLEOTIDE SEQUENCE [LARGE SCALE GENOMIC DNA]</scope>
</reference>
<dbReference type="PROSITE" id="PS00098">
    <property type="entry name" value="THIOLASE_1"/>
    <property type="match status" value="1"/>
</dbReference>
<dbReference type="InterPro" id="IPR020610">
    <property type="entry name" value="Thiolase_AS"/>
</dbReference>
<evidence type="ECO:0000256" key="2">
    <source>
        <dbReference type="ARBA" id="ARBA00022679"/>
    </source>
</evidence>